<keyword evidence="9" id="KW-0812">Transmembrane</keyword>
<dbReference type="Pfam" id="PF00096">
    <property type="entry name" value="zf-C2H2"/>
    <property type="match status" value="1"/>
</dbReference>
<evidence type="ECO:0000256" key="1">
    <source>
        <dbReference type="ARBA" id="ARBA00004123"/>
    </source>
</evidence>
<feature type="region of interest" description="Disordered" evidence="8">
    <location>
        <begin position="158"/>
        <end position="184"/>
    </location>
</feature>
<dbReference type="Gene3D" id="3.30.160.60">
    <property type="entry name" value="Classic Zinc Finger"/>
    <property type="match status" value="2"/>
</dbReference>
<keyword evidence="3" id="KW-0677">Repeat</keyword>
<dbReference type="GO" id="GO:0008270">
    <property type="term" value="F:zinc ion binding"/>
    <property type="evidence" value="ECO:0007669"/>
    <property type="project" value="UniProtKB-KW"/>
</dbReference>
<dbReference type="PROSITE" id="PS00028">
    <property type="entry name" value="ZINC_FINGER_C2H2_1"/>
    <property type="match status" value="2"/>
</dbReference>
<accession>A0AA35J5J3</accession>
<evidence type="ECO:0000313" key="11">
    <source>
        <dbReference type="EMBL" id="CAI4047870.1"/>
    </source>
</evidence>
<keyword evidence="4 7" id="KW-0863">Zinc-finger</keyword>
<feature type="compositionally biased region" description="Basic and acidic residues" evidence="8">
    <location>
        <begin position="1"/>
        <end position="23"/>
    </location>
</feature>
<dbReference type="GO" id="GO:0000981">
    <property type="term" value="F:DNA-binding transcription factor activity, RNA polymerase II-specific"/>
    <property type="evidence" value="ECO:0007669"/>
    <property type="project" value="InterPro"/>
</dbReference>
<dbReference type="GO" id="GO:0005634">
    <property type="term" value="C:nucleus"/>
    <property type="evidence" value="ECO:0007669"/>
    <property type="project" value="UniProtKB-SubCell"/>
</dbReference>
<evidence type="ECO:0000256" key="3">
    <source>
        <dbReference type="ARBA" id="ARBA00022737"/>
    </source>
</evidence>
<feature type="region of interest" description="Disordered" evidence="8">
    <location>
        <begin position="206"/>
        <end position="225"/>
    </location>
</feature>
<comment type="subcellular location">
    <subcellularLocation>
        <location evidence="1">Nucleus</location>
    </subcellularLocation>
</comment>
<dbReference type="CDD" id="cd12148">
    <property type="entry name" value="fungal_TF_MHR"/>
    <property type="match status" value="1"/>
</dbReference>
<feature type="region of interest" description="Disordered" evidence="8">
    <location>
        <begin position="507"/>
        <end position="536"/>
    </location>
</feature>
<evidence type="ECO:0000256" key="2">
    <source>
        <dbReference type="ARBA" id="ARBA00022723"/>
    </source>
</evidence>
<dbReference type="AlphaFoldDB" id="A0AA35J5J3"/>
<evidence type="ECO:0000256" key="9">
    <source>
        <dbReference type="SAM" id="Phobius"/>
    </source>
</evidence>
<keyword evidence="6" id="KW-0539">Nucleus</keyword>
<dbReference type="InterPro" id="IPR036236">
    <property type="entry name" value="Znf_C2H2_sf"/>
</dbReference>
<evidence type="ECO:0000256" key="6">
    <source>
        <dbReference type="ARBA" id="ARBA00023242"/>
    </source>
</evidence>
<feature type="compositionally biased region" description="Polar residues" evidence="8">
    <location>
        <begin position="507"/>
        <end position="520"/>
    </location>
</feature>
<dbReference type="SUPFAM" id="SSF57667">
    <property type="entry name" value="beta-beta-alpha zinc fingers"/>
    <property type="match status" value="1"/>
</dbReference>
<feature type="region of interest" description="Disordered" evidence="8">
    <location>
        <begin position="403"/>
        <end position="454"/>
    </location>
</feature>
<evidence type="ECO:0000313" key="12">
    <source>
        <dbReference type="Proteomes" id="UP001162090"/>
    </source>
</evidence>
<evidence type="ECO:0000259" key="10">
    <source>
        <dbReference type="PROSITE" id="PS50157"/>
    </source>
</evidence>
<sequence length="1267" mass="142817">MSSEEFKGLPIKRDLSATDHADRPPALSAPPCVISVAGDELQVLPIPKKSRTIKTDKPRPFLCHICTRGFVRQEHLKRHQRAHTNEKPFLCVFCGRCFARRDLVLRHQHKLHSALVSKESVDSRDKNEIDAMNDKNIIQIQGNKQTILPTPSNPLAKTAAQLKKAAKEKKGGKQDKLDLSPSYSMNGHSSGILPLVGNSSTPAIIQVPESSSRSPPPPDMNIPTKYKRHASFSASSAFTYSSDNFQKLHQQTKSDFDELQESVPHQVGFSTPQLTAQQLIENAIESGVVDLETLDLPPFLSLDGQAPPTSTATASGPEHIDLHPSSATGTATGSTTTIHQAATAPPSQLPIGRESSSLFLAHTPYLSDFLTMGSSYGGSGGFVRSITADPSLDYFNYKSHAHPDTKHNSNTNCNNKNNDNITGNSINATEITQSNGNGNSNSNNNSNINGEPVSHTGLVQSYRASGHDDSFIESEEWLSKFIMDSQVENDLKLNISHFNDIGFNNLHTQHPTTRSEPTNLHNEKNNTHDPSNQFQPVSANISPPGQFSLFKTKANKAISRFLSDEKIPSTASPSSSASPMQFGKKNEDINEILLDESVSNLFTSRQIDLFKKNVNLYSPLFQNQKSAVSSSSSTPSLTTPTELAKSSPRKKEIRPKKLKFFTEQLRNLIIEENKLKSNLFPTVDELNHYVNLYQVEFHKYFPFIHLYSILPSSENYPLIISISMIGALYGFHSTHALLLSKIGRTRVRIFLESTQSSHDKTPIWLIQSLVLLTFTSIFSNDMNIFRTVNTQIIILVQLIKITKLNFPLENFIKPPIESDHVLEFQDNPAVLNQFKAQYNTLEQINRNFKYFILAQSRIRICHIVLLISNLFKSLVDFDCCFHSIDLKCGVPCYNEVLFFCEDFKVWNENLTRFNIVLDSKFSLIEVSNGESNYEKCLMYLSNGNPYLYENAKVSFKTLLSLLISIHEKINIERDALRDNYGGDFHTKDVQWRMHSRPLVATMLKHWELLYIKNGGILALNNENLPIINTNPSFRLIIPLYFFAKLRKCLDVAPTLRFIWNQDWNSMNSSLEKVCYEWESLREATEYAVSVVTFWVDTVSIMKGRSTQTPIFTITCIFVSILVIAGYMRKLEDFAQNQKSDAMIGGLKITDRILWLKAFKTLKRIESHLSKREYKLQTFAEFLRVPDNGSLDIESLDSSLIERALNPEVVSDRALDIIMRTRLSSRTLYCGARILGDTPVWPVSLLFAHALQSRAIYNINHRKAVIKR</sequence>
<feature type="compositionally biased region" description="Low complexity" evidence="8">
    <location>
        <begin position="434"/>
        <end position="450"/>
    </location>
</feature>
<dbReference type="GO" id="GO:0000785">
    <property type="term" value="C:chromatin"/>
    <property type="evidence" value="ECO:0007669"/>
    <property type="project" value="TreeGrafter"/>
</dbReference>
<dbReference type="GO" id="GO:0000978">
    <property type="term" value="F:RNA polymerase II cis-regulatory region sequence-specific DNA binding"/>
    <property type="evidence" value="ECO:0007669"/>
    <property type="project" value="InterPro"/>
</dbReference>
<feature type="domain" description="C2H2-type" evidence="10">
    <location>
        <begin position="89"/>
        <end position="117"/>
    </location>
</feature>
<proteinExistence type="predicted"/>
<keyword evidence="5" id="KW-0862">Zinc</keyword>
<evidence type="ECO:0000256" key="7">
    <source>
        <dbReference type="PROSITE-ProRule" id="PRU00042"/>
    </source>
</evidence>
<feature type="region of interest" description="Disordered" evidence="8">
    <location>
        <begin position="300"/>
        <end position="350"/>
    </location>
</feature>
<gene>
    <name evidence="11" type="primary">SUVC13G0560</name>
    <name evidence="11" type="ORF">SUVC_13G0560</name>
</gene>
<dbReference type="PROSITE" id="PS50157">
    <property type="entry name" value="ZINC_FINGER_C2H2_2"/>
    <property type="match status" value="2"/>
</dbReference>
<dbReference type="InterPro" id="IPR051059">
    <property type="entry name" value="VerF-like"/>
</dbReference>
<feature type="transmembrane region" description="Helical" evidence="9">
    <location>
        <begin position="1109"/>
        <end position="1127"/>
    </location>
</feature>
<feature type="domain" description="C2H2-type" evidence="10">
    <location>
        <begin position="61"/>
        <end position="88"/>
    </location>
</feature>
<reference evidence="11" key="1">
    <citation type="submission" date="2022-10" db="EMBL/GenBank/DDBJ databases">
        <authorList>
            <person name="Byrne P K."/>
        </authorList>
    </citation>
    <scope>NUCLEOTIDE SEQUENCE</scope>
    <source>
        <strain evidence="11">CBS7001</strain>
    </source>
</reference>
<name>A0AA35J5J3_SACUV</name>
<dbReference type="InterPro" id="IPR013087">
    <property type="entry name" value="Znf_C2H2_type"/>
</dbReference>
<dbReference type="SMART" id="SM00355">
    <property type="entry name" value="ZnF_C2H2"/>
    <property type="match status" value="2"/>
</dbReference>
<feature type="compositionally biased region" description="Low complexity" evidence="8">
    <location>
        <begin position="325"/>
        <end position="337"/>
    </location>
</feature>
<protein>
    <recommendedName>
        <fullName evidence="10">C2H2-type domain-containing protein</fullName>
    </recommendedName>
</protein>
<evidence type="ECO:0000256" key="8">
    <source>
        <dbReference type="SAM" id="MobiDB-lite"/>
    </source>
</evidence>
<feature type="compositionally biased region" description="Low complexity" evidence="8">
    <location>
        <begin position="629"/>
        <end position="641"/>
    </location>
</feature>
<dbReference type="EMBL" id="OX365924">
    <property type="protein sequence ID" value="CAI4047870.1"/>
    <property type="molecule type" value="Genomic_DNA"/>
</dbReference>
<feature type="region of interest" description="Disordered" evidence="8">
    <location>
        <begin position="1"/>
        <end position="24"/>
    </location>
</feature>
<keyword evidence="9" id="KW-1133">Transmembrane helix</keyword>
<dbReference type="FunFam" id="3.30.160.60:FF:002058">
    <property type="entry name" value="YML081W-like protein"/>
    <property type="match status" value="1"/>
</dbReference>
<evidence type="ECO:0000256" key="4">
    <source>
        <dbReference type="ARBA" id="ARBA00022771"/>
    </source>
</evidence>
<feature type="compositionally biased region" description="Low complexity" evidence="8">
    <location>
        <begin position="408"/>
        <end position="427"/>
    </location>
</feature>
<dbReference type="Proteomes" id="UP001162090">
    <property type="component" value="Chromosome 13"/>
</dbReference>
<keyword evidence="2" id="KW-0479">Metal-binding</keyword>
<dbReference type="PANTHER" id="PTHR40626">
    <property type="entry name" value="MIP31509P"/>
    <property type="match status" value="1"/>
</dbReference>
<keyword evidence="9" id="KW-0472">Membrane</keyword>
<evidence type="ECO:0000256" key="5">
    <source>
        <dbReference type="ARBA" id="ARBA00022833"/>
    </source>
</evidence>
<organism evidence="11 12">
    <name type="scientific">Saccharomyces uvarum</name>
    <name type="common">Yeast</name>
    <name type="synonym">Saccharomyces bayanus var. uvarum</name>
    <dbReference type="NCBI Taxonomy" id="230603"/>
    <lineage>
        <taxon>Eukaryota</taxon>
        <taxon>Fungi</taxon>
        <taxon>Dikarya</taxon>
        <taxon>Ascomycota</taxon>
        <taxon>Saccharomycotina</taxon>
        <taxon>Saccharomycetes</taxon>
        <taxon>Saccharomycetales</taxon>
        <taxon>Saccharomycetaceae</taxon>
        <taxon>Saccharomyces</taxon>
    </lineage>
</organism>
<feature type="region of interest" description="Disordered" evidence="8">
    <location>
        <begin position="627"/>
        <end position="651"/>
    </location>
</feature>
<feature type="compositionally biased region" description="Basic and acidic residues" evidence="8">
    <location>
        <begin position="168"/>
        <end position="178"/>
    </location>
</feature>
<dbReference type="PANTHER" id="PTHR40626:SF13">
    <property type="entry name" value="RESPIRATION FACTOR 2-RELATED"/>
    <property type="match status" value="1"/>
</dbReference>